<evidence type="ECO:0008006" key="6">
    <source>
        <dbReference type="Google" id="ProtNLM"/>
    </source>
</evidence>
<evidence type="ECO:0000313" key="5">
    <source>
        <dbReference type="Proteomes" id="UP000516230"/>
    </source>
</evidence>
<dbReference type="Proteomes" id="UP000516230">
    <property type="component" value="Chromosome"/>
</dbReference>
<keyword evidence="3" id="KW-0732">Signal</keyword>
<feature type="region of interest" description="Disordered" evidence="2">
    <location>
        <begin position="235"/>
        <end position="278"/>
    </location>
</feature>
<feature type="signal peptide" evidence="3">
    <location>
        <begin position="1"/>
        <end position="27"/>
    </location>
</feature>
<evidence type="ECO:0000256" key="1">
    <source>
        <dbReference type="SAM" id="Coils"/>
    </source>
</evidence>
<feature type="compositionally biased region" description="Low complexity" evidence="2">
    <location>
        <begin position="236"/>
        <end position="253"/>
    </location>
</feature>
<keyword evidence="5" id="KW-1185">Reference proteome</keyword>
<organism evidence="4 5">
    <name type="scientific">Streptomyces genisteinicus</name>
    <dbReference type="NCBI Taxonomy" id="2768068"/>
    <lineage>
        <taxon>Bacteria</taxon>
        <taxon>Bacillati</taxon>
        <taxon>Actinomycetota</taxon>
        <taxon>Actinomycetes</taxon>
        <taxon>Kitasatosporales</taxon>
        <taxon>Streptomycetaceae</taxon>
        <taxon>Streptomyces</taxon>
    </lineage>
</organism>
<feature type="coiled-coil region" evidence="1">
    <location>
        <begin position="78"/>
        <end position="126"/>
    </location>
</feature>
<feature type="chain" id="PRO_5029012632" description="NlpC/P60 family protein" evidence="3">
    <location>
        <begin position="28"/>
        <end position="278"/>
    </location>
</feature>
<sequence length="278" mass="28018">MAGRPLARITTTALAVAAALAVTPGSAAVPVPQPPPRGAVDRVLGDLGDGVVEALTGGGAELGDPGPPGGGAGVVSRVRELYRQAAEAERGAREASEALRGRRAATARLQRRLDAAEKALEESRAEAGRIARVQYQGGSELSAHLRLLLARDPGEALEQGYLMERASVARIAATTRLTAAEARARTLAAASRAGLDEELVLVVRQEASRARAVARLRSAEALLATLSPAEAAALDARASGGQEAGAGEAVGEEAVGRDGVPVAPPDGSGSAPPLPPAG</sequence>
<proteinExistence type="predicted"/>
<gene>
    <name evidence="4" type="ORF">IAG43_21695</name>
</gene>
<name>A0A7H0HXL3_9ACTN</name>
<dbReference type="AlphaFoldDB" id="A0A7H0HXL3"/>
<evidence type="ECO:0000256" key="3">
    <source>
        <dbReference type="SAM" id="SignalP"/>
    </source>
</evidence>
<reference evidence="4 5" key="1">
    <citation type="submission" date="2020-08" db="EMBL/GenBank/DDBJ databases">
        <title>A novel species.</title>
        <authorList>
            <person name="Gao J."/>
        </authorList>
    </citation>
    <scope>NUCLEOTIDE SEQUENCE [LARGE SCALE GENOMIC DNA]</scope>
    <source>
        <strain evidence="4 5">CRPJ-33</strain>
    </source>
</reference>
<protein>
    <recommendedName>
        <fullName evidence="6">NlpC/P60 family protein</fullName>
    </recommendedName>
</protein>
<keyword evidence="1" id="KW-0175">Coiled coil</keyword>
<accession>A0A7H0HXL3</accession>
<dbReference type="EMBL" id="CP060825">
    <property type="protein sequence ID" value="QNP65279.1"/>
    <property type="molecule type" value="Genomic_DNA"/>
</dbReference>
<evidence type="ECO:0000256" key="2">
    <source>
        <dbReference type="SAM" id="MobiDB-lite"/>
    </source>
</evidence>
<dbReference type="KEGG" id="sgj:IAG43_21695"/>
<dbReference type="RefSeq" id="WP_187742365.1">
    <property type="nucleotide sequence ID" value="NZ_CP060825.1"/>
</dbReference>
<evidence type="ECO:0000313" key="4">
    <source>
        <dbReference type="EMBL" id="QNP65279.1"/>
    </source>
</evidence>